<dbReference type="Gene3D" id="3.40.50.300">
    <property type="entry name" value="P-loop containing nucleotide triphosphate hydrolases"/>
    <property type="match status" value="2"/>
</dbReference>
<protein>
    <recommendedName>
        <fullName evidence="8">ADP-ribosylation factor-like protein 3</fullName>
    </recommendedName>
</protein>
<evidence type="ECO:0000256" key="3">
    <source>
        <dbReference type="PIRSR" id="PIRSR606689-1"/>
    </source>
</evidence>
<dbReference type="NCBIfam" id="TIGR00231">
    <property type="entry name" value="small_GTP"/>
    <property type="match status" value="1"/>
</dbReference>
<gene>
    <name evidence="6" type="ORF">GJ744_011049</name>
</gene>
<dbReference type="AlphaFoldDB" id="A0A8H7E373"/>
<accession>A0A8H7E373</accession>
<evidence type="ECO:0000256" key="4">
    <source>
        <dbReference type="PIRSR" id="PIRSR606689-2"/>
    </source>
</evidence>
<sequence>MYHLAKSLYLHYTSKEEYSILLLGLDNAGKTTLLNQVKALYKTADSSSSTSSATNEPSTTAGNTVPTVGQNVATIDLPDMYLKFWDIGGQMTLRRLWQSYYKSAHAVVFVVDSTDIGPDSDVAKLPGFIDHARRKSSIGLSADSVPQTPMTPHTPSASGFPAFGLGGTNASFGRLDECRQVLETVLQHVDMVGIPILVLANKQDRDDCVEVVRIKEGFIRPIFEGEKGGMVRDSRVLPVSALKGSGVKEAVEWVRSRVVWNKEGRAPVMR</sequence>
<keyword evidence="2 3" id="KW-0342">GTP-binding</keyword>
<evidence type="ECO:0000313" key="7">
    <source>
        <dbReference type="Proteomes" id="UP000606974"/>
    </source>
</evidence>
<dbReference type="PANTHER" id="PTHR45909">
    <property type="entry name" value="ADP-RIBOSYLATION FACTOR-RELATED PROTEIN 1"/>
    <property type="match status" value="1"/>
</dbReference>
<dbReference type="GO" id="GO:0005525">
    <property type="term" value="F:GTP binding"/>
    <property type="evidence" value="ECO:0007669"/>
    <property type="project" value="UniProtKB-KW"/>
</dbReference>
<dbReference type="SUPFAM" id="SSF52540">
    <property type="entry name" value="P-loop containing nucleoside triphosphate hydrolases"/>
    <property type="match status" value="1"/>
</dbReference>
<organism evidence="6 7">
    <name type="scientific">Endocarpon pusillum</name>
    <dbReference type="NCBI Taxonomy" id="364733"/>
    <lineage>
        <taxon>Eukaryota</taxon>
        <taxon>Fungi</taxon>
        <taxon>Dikarya</taxon>
        <taxon>Ascomycota</taxon>
        <taxon>Pezizomycotina</taxon>
        <taxon>Eurotiomycetes</taxon>
        <taxon>Chaetothyriomycetidae</taxon>
        <taxon>Verrucariales</taxon>
        <taxon>Verrucariaceae</taxon>
        <taxon>Endocarpon</taxon>
    </lineage>
</organism>
<dbReference type="Proteomes" id="UP000606974">
    <property type="component" value="Unassembled WGS sequence"/>
</dbReference>
<feature type="region of interest" description="Disordered" evidence="5">
    <location>
        <begin position="45"/>
        <end position="66"/>
    </location>
</feature>
<dbReference type="GO" id="GO:0003924">
    <property type="term" value="F:GTPase activity"/>
    <property type="evidence" value="ECO:0007669"/>
    <property type="project" value="InterPro"/>
</dbReference>
<dbReference type="InterPro" id="IPR027417">
    <property type="entry name" value="P-loop_NTPase"/>
</dbReference>
<reference evidence="6" key="1">
    <citation type="submission" date="2020-02" db="EMBL/GenBank/DDBJ databases">
        <authorList>
            <person name="Palmer J.M."/>
        </authorList>
    </citation>
    <scope>NUCLEOTIDE SEQUENCE</scope>
    <source>
        <strain evidence="6">EPUS1.4</strain>
        <tissue evidence="6">Thallus</tissue>
    </source>
</reference>
<keyword evidence="4" id="KW-0479">Metal-binding</keyword>
<dbReference type="OrthoDB" id="414781at2759"/>
<dbReference type="GO" id="GO:0006886">
    <property type="term" value="P:intracellular protein transport"/>
    <property type="evidence" value="ECO:0007669"/>
    <property type="project" value="TreeGrafter"/>
</dbReference>
<feature type="compositionally biased region" description="Low complexity" evidence="5">
    <location>
        <begin position="45"/>
        <end position="61"/>
    </location>
</feature>
<feature type="binding site" evidence="3">
    <location>
        <position position="89"/>
    </location>
    <ligand>
        <name>GTP</name>
        <dbReference type="ChEBI" id="CHEBI:37565"/>
    </ligand>
</feature>
<dbReference type="InterPro" id="IPR024156">
    <property type="entry name" value="Small_GTPase_ARF"/>
</dbReference>
<dbReference type="InterPro" id="IPR005225">
    <property type="entry name" value="Small_GTP-bd"/>
</dbReference>
<evidence type="ECO:0000313" key="6">
    <source>
        <dbReference type="EMBL" id="KAF7507025.1"/>
    </source>
</evidence>
<feature type="binding site" evidence="4">
    <location>
        <position position="67"/>
    </location>
    <ligand>
        <name>Mg(2+)</name>
        <dbReference type="ChEBI" id="CHEBI:18420"/>
    </ligand>
</feature>
<feature type="binding site" evidence="3">
    <location>
        <begin position="24"/>
        <end position="31"/>
    </location>
    <ligand>
        <name>GTP</name>
        <dbReference type="ChEBI" id="CHEBI:37565"/>
    </ligand>
</feature>
<evidence type="ECO:0000256" key="5">
    <source>
        <dbReference type="SAM" id="MobiDB-lite"/>
    </source>
</evidence>
<keyword evidence="4" id="KW-0460">Magnesium</keyword>
<dbReference type="GO" id="GO:0034067">
    <property type="term" value="P:protein localization to Golgi apparatus"/>
    <property type="evidence" value="ECO:0007669"/>
    <property type="project" value="TreeGrafter"/>
</dbReference>
<proteinExistence type="predicted"/>
<keyword evidence="1 3" id="KW-0547">Nucleotide-binding</keyword>
<dbReference type="Pfam" id="PF00025">
    <property type="entry name" value="Arf"/>
    <property type="match status" value="2"/>
</dbReference>
<dbReference type="SMART" id="SM00177">
    <property type="entry name" value="ARF"/>
    <property type="match status" value="1"/>
</dbReference>
<evidence type="ECO:0000256" key="2">
    <source>
        <dbReference type="ARBA" id="ARBA00023134"/>
    </source>
</evidence>
<evidence type="ECO:0000256" key="1">
    <source>
        <dbReference type="ARBA" id="ARBA00022741"/>
    </source>
</evidence>
<dbReference type="PROSITE" id="PS51417">
    <property type="entry name" value="ARF"/>
    <property type="match status" value="1"/>
</dbReference>
<name>A0A8H7E373_9EURO</name>
<dbReference type="PANTHER" id="PTHR45909:SF1">
    <property type="entry name" value="ADP-RIBOSYLATION FACTOR-RELATED PROTEIN 1"/>
    <property type="match status" value="1"/>
</dbReference>
<keyword evidence="7" id="KW-1185">Reference proteome</keyword>
<evidence type="ECO:0008006" key="8">
    <source>
        <dbReference type="Google" id="ProtNLM"/>
    </source>
</evidence>
<dbReference type="EMBL" id="JAACFV010000076">
    <property type="protein sequence ID" value="KAF7507025.1"/>
    <property type="molecule type" value="Genomic_DNA"/>
</dbReference>
<dbReference type="GO" id="GO:0046872">
    <property type="term" value="F:metal ion binding"/>
    <property type="evidence" value="ECO:0007669"/>
    <property type="project" value="UniProtKB-KW"/>
</dbReference>
<dbReference type="GO" id="GO:0043001">
    <property type="term" value="P:Golgi to plasma membrane protein transport"/>
    <property type="evidence" value="ECO:0007669"/>
    <property type="project" value="TreeGrafter"/>
</dbReference>
<comment type="caution">
    <text evidence="6">The sequence shown here is derived from an EMBL/GenBank/DDBJ whole genome shotgun (WGS) entry which is preliminary data.</text>
</comment>
<feature type="binding site" evidence="4">
    <location>
        <position position="31"/>
    </location>
    <ligand>
        <name>Mg(2+)</name>
        <dbReference type="ChEBI" id="CHEBI:18420"/>
    </ligand>
</feature>
<dbReference type="InterPro" id="IPR006689">
    <property type="entry name" value="Small_GTPase_ARF/SAR"/>
</dbReference>
<dbReference type="GO" id="GO:0005794">
    <property type="term" value="C:Golgi apparatus"/>
    <property type="evidence" value="ECO:0007669"/>
    <property type="project" value="TreeGrafter"/>
</dbReference>